<dbReference type="InterPro" id="IPR050260">
    <property type="entry name" value="FAD-bd_OxRdtase"/>
</dbReference>
<dbReference type="Pfam" id="PF02852">
    <property type="entry name" value="Pyr_redox_dim"/>
    <property type="match status" value="1"/>
</dbReference>
<dbReference type="AlphaFoldDB" id="A0A9D1QED7"/>
<evidence type="ECO:0000256" key="2">
    <source>
        <dbReference type="ARBA" id="ARBA00009130"/>
    </source>
</evidence>
<evidence type="ECO:0000256" key="1">
    <source>
        <dbReference type="ARBA" id="ARBA00001974"/>
    </source>
</evidence>
<evidence type="ECO:0000313" key="8">
    <source>
        <dbReference type="EMBL" id="HIW11069.1"/>
    </source>
</evidence>
<keyword evidence="5" id="KW-0560">Oxidoreductase</keyword>
<name>A0A9D1QED7_9BACT</name>
<evidence type="ECO:0000259" key="7">
    <source>
        <dbReference type="PROSITE" id="PS50206"/>
    </source>
</evidence>
<feature type="domain" description="Rhodanese" evidence="7">
    <location>
        <begin position="466"/>
        <end position="550"/>
    </location>
</feature>
<keyword evidence="3" id="KW-0285">Flavoprotein</keyword>
<protein>
    <submittedName>
        <fullName evidence="8">FAD-dependent oxidoreductase</fullName>
    </submittedName>
</protein>
<comment type="caution">
    <text evidence="8">The sequence shown here is derived from an EMBL/GenBank/DDBJ whole genome shotgun (WGS) entry which is preliminary data.</text>
</comment>
<dbReference type="Gene3D" id="3.40.250.10">
    <property type="entry name" value="Rhodanese-like domain"/>
    <property type="match status" value="1"/>
</dbReference>
<keyword evidence="6" id="KW-0676">Redox-active center</keyword>
<accession>A0A9D1QED7</accession>
<evidence type="ECO:0000256" key="6">
    <source>
        <dbReference type="ARBA" id="ARBA00023284"/>
    </source>
</evidence>
<dbReference type="PROSITE" id="PS50206">
    <property type="entry name" value="RHODANESE_3"/>
    <property type="match status" value="1"/>
</dbReference>
<evidence type="ECO:0000256" key="5">
    <source>
        <dbReference type="ARBA" id="ARBA00023002"/>
    </source>
</evidence>
<dbReference type="PRINTS" id="PR00368">
    <property type="entry name" value="FADPNR"/>
</dbReference>
<dbReference type="SUPFAM" id="SSF55424">
    <property type="entry name" value="FAD/NAD-linked reductases, dimerisation (C-terminal) domain"/>
    <property type="match status" value="1"/>
</dbReference>
<dbReference type="InterPro" id="IPR001763">
    <property type="entry name" value="Rhodanese-like_dom"/>
</dbReference>
<proteinExistence type="inferred from homology"/>
<dbReference type="InterPro" id="IPR036188">
    <property type="entry name" value="FAD/NAD-bd_sf"/>
</dbReference>
<sequence>MKHLIVGGVAGGATAAARIRRADETAEIILFERGKYISFANCGLPYYLGGTIPQRGQLFVQTPEGFGRRFAVDVRTESEVTAIDPRAKTVTVRRADGTTYTESYDKLLLSPGANPVRPPLPGIDLEGIFTLRNVEDTDRIKNYLNAHAVRRAVVVGAGFIGLEMAENLHRTGAQVAVVEMGNQVMAPVDYSVAAHLHAHLTQKGVALYLERRVEGFERGEQGGVAVLLEGGERLEADLVMLSIGVRPETTLAREAGLALGETGGIRVDKYLRTSQPDIYAVGDAIEYPHPLTGKPYLNYLANPANRQGRIVADNMVYGDTTPYEGAVGTAIAKVFDMTVATTGLPAKRLRQMGIPYASSTTHSASHAGYYPGATMMTLKLTFDPASGRLYGAQCVGYDGVDKRIDQLALAIKRGATVQELTALEQAYAPPFSSAKDPVAIAAYTASNILSGAMPAVGWRDAQAAAADGSMYLIDVRTPAEFAGGSIPGAVNIPLDDLRERLDEVPADRPVLIFCAIGLRGYLATRILLGRGYTNIRNLSGGLRTYALATARYGIPKP</sequence>
<dbReference type="Gene3D" id="3.50.50.60">
    <property type="entry name" value="FAD/NAD(P)-binding domain"/>
    <property type="match status" value="2"/>
</dbReference>
<dbReference type="Pfam" id="PF00581">
    <property type="entry name" value="Rhodanese"/>
    <property type="match status" value="1"/>
</dbReference>
<dbReference type="SMART" id="SM00450">
    <property type="entry name" value="RHOD"/>
    <property type="match status" value="1"/>
</dbReference>
<comment type="similarity">
    <text evidence="2">Belongs to the class-III pyridine nucleotide-disulfide oxidoreductase family.</text>
</comment>
<dbReference type="EMBL" id="DXHL01000029">
    <property type="protein sequence ID" value="HIW11069.1"/>
    <property type="molecule type" value="Genomic_DNA"/>
</dbReference>
<dbReference type="PANTHER" id="PTHR43429">
    <property type="entry name" value="PYRIDINE NUCLEOTIDE-DISULFIDE OXIDOREDUCTASE DOMAIN-CONTAINING"/>
    <property type="match status" value="1"/>
</dbReference>
<dbReference type="Pfam" id="PF07992">
    <property type="entry name" value="Pyr_redox_2"/>
    <property type="match status" value="1"/>
</dbReference>
<dbReference type="PANTHER" id="PTHR43429:SF1">
    <property type="entry name" value="NAD(P)H SULFUR OXIDOREDUCTASE (COA-DEPENDENT)"/>
    <property type="match status" value="1"/>
</dbReference>
<dbReference type="InterPro" id="IPR016156">
    <property type="entry name" value="FAD/NAD-linked_Rdtase_dimer_sf"/>
</dbReference>
<dbReference type="SUPFAM" id="SSF51905">
    <property type="entry name" value="FAD/NAD(P)-binding domain"/>
    <property type="match status" value="2"/>
</dbReference>
<dbReference type="SUPFAM" id="SSF52821">
    <property type="entry name" value="Rhodanese/Cell cycle control phosphatase"/>
    <property type="match status" value="1"/>
</dbReference>
<evidence type="ECO:0000256" key="3">
    <source>
        <dbReference type="ARBA" id="ARBA00022630"/>
    </source>
</evidence>
<reference evidence="8" key="2">
    <citation type="submission" date="2021-04" db="EMBL/GenBank/DDBJ databases">
        <authorList>
            <person name="Gilroy R."/>
        </authorList>
    </citation>
    <scope>NUCLEOTIDE SEQUENCE</scope>
    <source>
        <strain evidence="8">ChiBcec15-1070</strain>
    </source>
</reference>
<organism evidence="8 9">
    <name type="scientific">Candidatus Rikenella faecigallinarum</name>
    <dbReference type="NCBI Taxonomy" id="2838745"/>
    <lineage>
        <taxon>Bacteria</taxon>
        <taxon>Pseudomonadati</taxon>
        <taxon>Bacteroidota</taxon>
        <taxon>Bacteroidia</taxon>
        <taxon>Bacteroidales</taxon>
        <taxon>Rikenellaceae</taxon>
        <taxon>Rikenella</taxon>
    </lineage>
</organism>
<dbReference type="GO" id="GO:0016491">
    <property type="term" value="F:oxidoreductase activity"/>
    <property type="evidence" value="ECO:0007669"/>
    <property type="project" value="UniProtKB-KW"/>
</dbReference>
<dbReference type="InterPro" id="IPR036873">
    <property type="entry name" value="Rhodanese-like_dom_sf"/>
</dbReference>
<dbReference type="InterPro" id="IPR004099">
    <property type="entry name" value="Pyr_nucl-diS_OxRdtase_dimer"/>
</dbReference>
<gene>
    <name evidence="8" type="ORF">H9888_06170</name>
</gene>
<dbReference type="InterPro" id="IPR023753">
    <property type="entry name" value="FAD/NAD-binding_dom"/>
</dbReference>
<evidence type="ECO:0000313" key="9">
    <source>
        <dbReference type="Proteomes" id="UP000823926"/>
    </source>
</evidence>
<dbReference type="Proteomes" id="UP000823926">
    <property type="component" value="Unassembled WGS sequence"/>
</dbReference>
<reference evidence="8" key="1">
    <citation type="journal article" date="2021" name="PeerJ">
        <title>Extensive microbial diversity within the chicken gut microbiome revealed by metagenomics and culture.</title>
        <authorList>
            <person name="Gilroy R."/>
            <person name="Ravi A."/>
            <person name="Getino M."/>
            <person name="Pursley I."/>
            <person name="Horton D.L."/>
            <person name="Alikhan N.F."/>
            <person name="Baker D."/>
            <person name="Gharbi K."/>
            <person name="Hall N."/>
            <person name="Watson M."/>
            <person name="Adriaenssens E.M."/>
            <person name="Foster-Nyarko E."/>
            <person name="Jarju S."/>
            <person name="Secka A."/>
            <person name="Antonio M."/>
            <person name="Oren A."/>
            <person name="Chaudhuri R.R."/>
            <person name="La Ragione R."/>
            <person name="Hildebrand F."/>
            <person name="Pallen M.J."/>
        </authorList>
    </citation>
    <scope>NUCLEOTIDE SEQUENCE</scope>
    <source>
        <strain evidence="8">ChiBcec15-1070</strain>
    </source>
</reference>
<dbReference type="PRINTS" id="PR00411">
    <property type="entry name" value="PNDRDTASEI"/>
</dbReference>
<evidence type="ECO:0000256" key="4">
    <source>
        <dbReference type="ARBA" id="ARBA00022827"/>
    </source>
</evidence>
<keyword evidence="4" id="KW-0274">FAD</keyword>
<comment type="cofactor">
    <cofactor evidence="1">
        <name>FAD</name>
        <dbReference type="ChEBI" id="CHEBI:57692"/>
    </cofactor>
</comment>